<dbReference type="Pfam" id="PF00440">
    <property type="entry name" value="TetR_N"/>
    <property type="match status" value="1"/>
</dbReference>
<organism evidence="7 8">
    <name type="scientific">Virgisporangium aurantiacum</name>
    <dbReference type="NCBI Taxonomy" id="175570"/>
    <lineage>
        <taxon>Bacteria</taxon>
        <taxon>Bacillati</taxon>
        <taxon>Actinomycetota</taxon>
        <taxon>Actinomycetes</taxon>
        <taxon>Micromonosporales</taxon>
        <taxon>Micromonosporaceae</taxon>
        <taxon>Virgisporangium</taxon>
    </lineage>
</organism>
<evidence type="ECO:0000256" key="2">
    <source>
        <dbReference type="ARBA" id="ARBA00023125"/>
    </source>
</evidence>
<dbReference type="SUPFAM" id="SSF46689">
    <property type="entry name" value="Homeodomain-like"/>
    <property type="match status" value="1"/>
</dbReference>
<proteinExistence type="predicted"/>
<dbReference type="PROSITE" id="PS50977">
    <property type="entry name" value="HTH_TETR_2"/>
    <property type="match status" value="1"/>
</dbReference>
<evidence type="ECO:0000313" key="8">
    <source>
        <dbReference type="Proteomes" id="UP000612585"/>
    </source>
</evidence>
<sequence length="213" mass="23371">MARSMRADARRNLDQILLAARDMIAEHGPDVPLDDIARRAGVGSATLYRRFPDRSALHRAVAAEALSRTLEAARRAADTEPDAFDALARYLRDALELRAPAVLPMLLDVVDLEHDPEIGPLRDASRTAVEHLIERVHTAGALPHDVVFADISMMLVRIARPLPGPLSAEAKHELARHHLDLFLRGLRALAPSGNDPKLVRSTTHDCHSPSLAE</sequence>
<keyword evidence="2 4" id="KW-0238">DNA-binding</keyword>
<evidence type="ECO:0000313" key="7">
    <source>
        <dbReference type="EMBL" id="GIJ60356.1"/>
    </source>
</evidence>
<comment type="caution">
    <text evidence="7">The sequence shown here is derived from an EMBL/GenBank/DDBJ whole genome shotgun (WGS) entry which is preliminary data.</text>
</comment>
<keyword evidence="1" id="KW-0805">Transcription regulation</keyword>
<keyword evidence="8" id="KW-1185">Reference proteome</keyword>
<feature type="domain" description="HTH tetR-type" evidence="6">
    <location>
        <begin position="10"/>
        <end position="69"/>
    </location>
</feature>
<dbReference type="InterPro" id="IPR050109">
    <property type="entry name" value="HTH-type_TetR-like_transc_reg"/>
</dbReference>
<evidence type="ECO:0000256" key="5">
    <source>
        <dbReference type="SAM" id="MobiDB-lite"/>
    </source>
</evidence>
<evidence type="ECO:0000256" key="4">
    <source>
        <dbReference type="PROSITE-ProRule" id="PRU00335"/>
    </source>
</evidence>
<dbReference type="PANTHER" id="PTHR30055:SF234">
    <property type="entry name" value="HTH-TYPE TRANSCRIPTIONAL REGULATOR BETI"/>
    <property type="match status" value="1"/>
</dbReference>
<dbReference type="PANTHER" id="PTHR30055">
    <property type="entry name" value="HTH-TYPE TRANSCRIPTIONAL REGULATOR RUTR"/>
    <property type="match status" value="1"/>
</dbReference>
<name>A0A8J4E3Q2_9ACTN</name>
<dbReference type="RefSeq" id="WP_204004537.1">
    <property type="nucleotide sequence ID" value="NZ_BOPG01000053.1"/>
</dbReference>
<dbReference type="EMBL" id="BOPG01000053">
    <property type="protein sequence ID" value="GIJ60356.1"/>
    <property type="molecule type" value="Genomic_DNA"/>
</dbReference>
<dbReference type="SUPFAM" id="SSF48498">
    <property type="entry name" value="Tetracyclin repressor-like, C-terminal domain"/>
    <property type="match status" value="1"/>
</dbReference>
<dbReference type="Proteomes" id="UP000612585">
    <property type="component" value="Unassembled WGS sequence"/>
</dbReference>
<evidence type="ECO:0000259" key="6">
    <source>
        <dbReference type="PROSITE" id="PS50977"/>
    </source>
</evidence>
<keyword evidence="3" id="KW-0804">Transcription</keyword>
<dbReference type="Gene3D" id="1.10.357.10">
    <property type="entry name" value="Tetracycline Repressor, domain 2"/>
    <property type="match status" value="1"/>
</dbReference>
<dbReference type="InterPro" id="IPR001647">
    <property type="entry name" value="HTH_TetR"/>
</dbReference>
<dbReference type="InterPro" id="IPR009057">
    <property type="entry name" value="Homeodomain-like_sf"/>
</dbReference>
<dbReference type="AlphaFoldDB" id="A0A8J4E3Q2"/>
<evidence type="ECO:0000256" key="1">
    <source>
        <dbReference type="ARBA" id="ARBA00023015"/>
    </source>
</evidence>
<dbReference type="GO" id="GO:0003700">
    <property type="term" value="F:DNA-binding transcription factor activity"/>
    <property type="evidence" value="ECO:0007669"/>
    <property type="project" value="TreeGrafter"/>
</dbReference>
<accession>A0A8J4E3Q2</accession>
<protein>
    <submittedName>
        <fullName evidence="7">TetR family transcriptional regulator</fullName>
    </submittedName>
</protein>
<gene>
    <name evidence="7" type="ORF">Vau01_078720</name>
</gene>
<dbReference type="InterPro" id="IPR049445">
    <property type="entry name" value="TetR_SbtR-like_C"/>
</dbReference>
<reference evidence="7" key="1">
    <citation type="submission" date="2021-01" db="EMBL/GenBank/DDBJ databases">
        <title>Whole genome shotgun sequence of Virgisporangium aurantiacum NBRC 16421.</title>
        <authorList>
            <person name="Komaki H."/>
            <person name="Tamura T."/>
        </authorList>
    </citation>
    <scope>NUCLEOTIDE SEQUENCE</scope>
    <source>
        <strain evidence="7">NBRC 16421</strain>
    </source>
</reference>
<dbReference type="PRINTS" id="PR00455">
    <property type="entry name" value="HTHTETR"/>
</dbReference>
<feature type="DNA-binding region" description="H-T-H motif" evidence="4">
    <location>
        <begin position="32"/>
        <end position="51"/>
    </location>
</feature>
<dbReference type="InterPro" id="IPR036271">
    <property type="entry name" value="Tet_transcr_reg_TetR-rel_C_sf"/>
</dbReference>
<dbReference type="GO" id="GO:0000976">
    <property type="term" value="F:transcription cis-regulatory region binding"/>
    <property type="evidence" value="ECO:0007669"/>
    <property type="project" value="TreeGrafter"/>
</dbReference>
<evidence type="ECO:0000256" key="3">
    <source>
        <dbReference type="ARBA" id="ARBA00023163"/>
    </source>
</evidence>
<feature type="region of interest" description="Disordered" evidence="5">
    <location>
        <begin position="194"/>
        <end position="213"/>
    </location>
</feature>
<dbReference type="Pfam" id="PF21597">
    <property type="entry name" value="TetR_C_43"/>
    <property type="match status" value="1"/>
</dbReference>